<dbReference type="Pfam" id="PF13639">
    <property type="entry name" value="zf-RING_2"/>
    <property type="match status" value="1"/>
</dbReference>
<proteinExistence type="predicted"/>
<name>A0A8B8KZD6_ABRPR</name>
<feature type="region of interest" description="Disordered" evidence="9">
    <location>
        <begin position="1"/>
        <end position="20"/>
    </location>
</feature>
<evidence type="ECO:0000313" key="11">
    <source>
        <dbReference type="Proteomes" id="UP000694853"/>
    </source>
</evidence>
<reference evidence="12 13" key="2">
    <citation type="submission" date="2025-04" db="UniProtKB">
        <authorList>
            <consortium name="RefSeq"/>
        </authorList>
    </citation>
    <scope>IDENTIFICATION</scope>
    <source>
        <tissue evidence="12 13">Young leaves</tissue>
    </source>
</reference>
<evidence type="ECO:0000256" key="1">
    <source>
        <dbReference type="ARBA" id="ARBA00000900"/>
    </source>
</evidence>
<dbReference type="AlphaFoldDB" id="A0A8B8KZD6"/>
<dbReference type="EC" id="2.3.2.27" evidence="2"/>
<sequence>MGHRHLYNASPLFEGEPDQNWNHMHTDQHYVHLENMSIDSNSFPSHWNSSTRSNGYASSSLNIDVAPHQPDASGTSSDHFMHSSSAGAFFAVSENHVNQPPPSNYDRQTFHVDGGFIDLTMGSGRGPQKRKSPGIPSVFERGSTSRYFNAGSSTDHPMPSELRQEKPNIDSQYMPWDHFTMTPTFRGSGLSIKGEGSLRNVRSRSSLDLESNLARTHLSGNHSHNYPSVPPPVDHSSMVDLSGQTSATLTRDWNQMNISPANGRVLLSDTNAFGLETNHFLVGSGAAASNASVDVGGFHHEFGTSRNPTAPQCFHNNQTQTTRGIRSNYSQRSTPAFRASSSLRLGHVTSLDDGLPMVAESYSSRHPRPLSTIGWRNGDRNGRSRISSERYRSLAEEGGLHDRFSSEGFMVVERASLYGSRNMLDQHRDMRMDIDNMSYEELLALGERIGFVNTGLSEDLLSKCLTETIYCSSEQSQDEGSCVICLEEYKNMDDVGTLKTCGHDYHVSCIKKWLSMKKLCPICKSSVLPEDTKDK</sequence>
<evidence type="ECO:0000256" key="3">
    <source>
        <dbReference type="ARBA" id="ARBA00022679"/>
    </source>
</evidence>
<dbReference type="CDD" id="cd16469">
    <property type="entry name" value="RING-H2_RNF24-like"/>
    <property type="match status" value="1"/>
</dbReference>
<evidence type="ECO:0000256" key="8">
    <source>
        <dbReference type="PROSITE-ProRule" id="PRU00175"/>
    </source>
</evidence>
<keyword evidence="3" id="KW-0808">Transferase</keyword>
<evidence type="ECO:0000256" key="7">
    <source>
        <dbReference type="ARBA" id="ARBA00022833"/>
    </source>
</evidence>
<evidence type="ECO:0000256" key="5">
    <source>
        <dbReference type="ARBA" id="ARBA00022771"/>
    </source>
</evidence>
<dbReference type="PROSITE" id="PS50089">
    <property type="entry name" value="ZF_RING_2"/>
    <property type="match status" value="1"/>
</dbReference>
<keyword evidence="4" id="KW-0479">Metal-binding</keyword>
<dbReference type="PANTHER" id="PTHR22937">
    <property type="entry name" value="E3 UBIQUITIN-PROTEIN LIGASE RNF165"/>
    <property type="match status" value="1"/>
</dbReference>
<keyword evidence="7" id="KW-0862">Zinc</keyword>
<feature type="region of interest" description="Disordered" evidence="9">
    <location>
        <begin position="121"/>
        <end position="162"/>
    </location>
</feature>
<dbReference type="Proteomes" id="UP000694853">
    <property type="component" value="Unplaced"/>
</dbReference>
<evidence type="ECO:0000313" key="13">
    <source>
        <dbReference type="RefSeq" id="XP_027349283.1"/>
    </source>
</evidence>
<dbReference type="InterPro" id="IPR001841">
    <property type="entry name" value="Znf_RING"/>
</dbReference>
<keyword evidence="5 8" id="KW-0863">Zinc-finger</keyword>
<evidence type="ECO:0000256" key="9">
    <source>
        <dbReference type="SAM" id="MobiDB-lite"/>
    </source>
</evidence>
<dbReference type="FunFam" id="3.30.40.10:FF:000538">
    <property type="entry name" value="E3 ubiquitin-protein ligase MBR2 isoform A"/>
    <property type="match status" value="1"/>
</dbReference>
<dbReference type="RefSeq" id="XP_027349283.1">
    <property type="nucleotide sequence ID" value="XM_027493482.1"/>
</dbReference>
<dbReference type="Gene3D" id="3.30.40.10">
    <property type="entry name" value="Zinc/RING finger domain, C3HC4 (zinc finger)"/>
    <property type="match status" value="1"/>
</dbReference>
<gene>
    <name evidence="12 13" type="primary">LOC113860916</name>
</gene>
<evidence type="ECO:0000256" key="4">
    <source>
        <dbReference type="ARBA" id="ARBA00022723"/>
    </source>
</evidence>
<keyword evidence="6" id="KW-0833">Ubl conjugation pathway</keyword>
<evidence type="ECO:0000259" key="10">
    <source>
        <dbReference type="PROSITE" id="PS50089"/>
    </source>
</evidence>
<keyword evidence="11" id="KW-1185">Reference proteome</keyword>
<feature type="domain" description="RING-type" evidence="10">
    <location>
        <begin position="482"/>
        <end position="524"/>
    </location>
</feature>
<dbReference type="SMART" id="SM00184">
    <property type="entry name" value="RING"/>
    <property type="match status" value="1"/>
</dbReference>
<dbReference type="PANTHER" id="PTHR22937:SF202">
    <property type="entry name" value="RING-TYPE E3 UBIQUITIN TRANSFERASE"/>
    <property type="match status" value="1"/>
</dbReference>
<feature type="compositionally biased region" description="Polar residues" evidence="9">
    <location>
        <begin position="142"/>
        <end position="155"/>
    </location>
</feature>
<protein>
    <recommendedName>
        <fullName evidence="2">RING-type E3 ubiquitin transferase</fullName>
        <ecNumber evidence="2">2.3.2.27</ecNumber>
    </recommendedName>
</protein>
<dbReference type="SUPFAM" id="SSF57850">
    <property type="entry name" value="RING/U-box"/>
    <property type="match status" value="1"/>
</dbReference>
<dbReference type="GO" id="GO:0061630">
    <property type="term" value="F:ubiquitin protein ligase activity"/>
    <property type="evidence" value="ECO:0007669"/>
    <property type="project" value="UniProtKB-EC"/>
</dbReference>
<evidence type="ECO:0000256" key="2">
    <source>
        <dbReference type="ARBA" id="ARBA00012483"/>
    </source>
</evidence>
<organism evidence="11 12">
    <name type="scientific">Abrus precatorius</name>
    <name type="common">Indian licorice</name>
    <name type="synonym">Glycine abrus</name>
    <dbReference type="NCBI Taxonomy" id="3816"/>
    <lineage>
        <taxon>Eukaryota</taxon>
        <taxon>Viridiplantae</taxon>
        <taxon>Streptophyta</taxon>
        <taxon>Embryophyta</taxon>
        <taxon>Tracheophyta</taxon>
        <taxon>Spermatophyta</taxon>
        <taxon>Magnoliopsida</taxon>
        <taxon>eudicotyledons</taxon>
        <taxon>Gunneridae</taxon>
        <taxon>Pentapetalae</taxon>
        <taxon>rosids</taxon>
        <taxon>fabids</taxon>
        <taxon>Fabales</taxon>
        <taxon>Fabaceae</taxon>
        <taxon>Papilionoideae</taxon>
        <taxon>50 kb inversion clade</taxon>
        <taxon>NPAAA clade</taxon>
        <taxon>indigoferoid/millettioid clade</taxon>
        <taxon>Abreae</taxon>
        <taxon>Abrus</taxon>
    </lineage>
</organism>
<comment type="catalytic activity">
    <reaction evidence="1">
        <text>S-ubiquitinyl-[E2 ubiquitin-conjugating enzyme]-L-cysteine + [acceptor protein]-L-lysine = [E2 ubiquitin-conjugating enzyme]-L-cysteine + N(6)-ubiquitinyl-[acceptor protein]-L-lysine.</text>
        <dbReference type="EC" id="2.3.2.27"/>
    </reaction>
</comment>
<dbReference type="InterPro" id="IPR045191">
    <property type="entry name" value="MBR1/2-like"/>
</dbReference>
<dbReference type="GeneID" id="113860916"/>
<evidence type="ECO:0000256" key="6">
    <source>
        <dbReference type="ARBA" id="ARBA00022786"/>
    </source>
</evidence>
<accession>A0A8B8KZD6</accession>
<evidence type="ECO:0000313" key="12">
    <source>
        <dbReference type="RefSeq" id="XP_027349282.1"/>
    </source>
</evidence>
<dbReference type="GO" id="GO:0008270">
    <property type="term" value="F:zinc ion binding"/>
    <property type="evidence" value="ECO:0007669"/>
    <property type="project" value="UniProtKB-KW"/>
</dbReference>
<reference evidence="11" key="1">
    <citation type="journal article" date="2019" name="Toxins">
        <title>Detection of Abrin-Like and Prepropulchellin-Like Toxin Genes and Transcripts Using Whole Genome Sequencing and Full-Length Transcript Sequencing of Abrus precatorius.</title>
        <authorList>
            <person name="Hovde B.T."/>
            <person name="Daligault H.E."/>
            <person name="Hanschen E.R."/>
            <person name="Kunde Y.A."/>
            <person name="Johnson M.B."/>
            <person name="Starkenburg S.R."/>
            <person name="Johnson S.L."/>
        </authorList>
    </citation>
    <scope>NUCLEOTIDE SEQUENCE [LARGE SCALE GENOMIC DNA]</scope>
</reference>
<dbReference type="RefSeq" id="XP_027349282.1">
    <property type="nucleotide sequence ID" value="XM_027493481.1"/>
</dbReference>
<dbReference type="InterPro" id="IPR013083">
    <property type="entry name" value="Znf_RING/FYVE/PHD"/>
</dbReference>